<keyword evidence="4" id="KW-0805">Transcription regulation</keyword>
<evidence type="ECO:0000256" key="5">
    <source>
        <dbReference type="ARBA" id="ARBA00023125"/>
    </source>
</evidence>
<evidence type="ECO:0000256" key="4">
    <source>
        <dbReference type="ARBA" id="ARBA00023015"/>
    </source>
</evidence>
<name>A0A7G5MQ91_9FIRM</name>
<evidence type="ECO:0000256" key="3">
    <source>
        <dbReference type="ARBA" id="ARBA00023012"/>
    </source>
</evidence>
<evidence type="ECO:0000256" key="8">
    <source>
        <dbReference type="PROSITE-ProRule" id="PRU00169"/>
    </source>
</evidence>
<dbReference type="InterPro" id="IPR011006">
    <property type="entry name" value="CheY-like_superfamily"/>
</dbReference>
<dbReference type="Gene3D" id="1.10.10.10">
    <property type="entry name" value="Winged helix-like DNA-binding domain superfamily/Winged helix DNA-binding domain"/>
    <property type="match status" value="1"/>
</dbReference>
<feature type="domain" description="OmpR/PhoB-type" evidence="11">
    <location>
        <begin position="126"/>
        <end position="221"/>
    </location>
</feature>
<evidence type="ECO:0000256" key="2">
    <source>
        <dbReference type="ARBA" id="ARBA00022553"/>
    </source>
</evidence>
<dbReference type="PANTHER" id="PTHR48111:SF1">
    <property type="entry name" value="TWO-COMPONENT RESPONSE REGULATOR ORR33"/>
    <property type="match status" value="1"/>
</dbReference>
<evidence type="ECO:0000256" key="1">
    <source>
        <dbReference type="ARBA" id="ARBA00018672"/>
    </source>
</evidence>
<dbReference type="GO" id="GO:0005829">
    <property type="term" value="C:cytosol"/>
    <property type="evidence" value="ECO:0007669"/>
    <property type="project" value="TreeGrafter"/>
</dbReference>
<evidence type="ECO:0000313" key="12">
    <source>
        <dbReference type="EMBL" id="QMW76784.1"/>
    </source>
</evidence>
<dbReference type="EMBL" id="CP039126">
    <property type="protein sequence ID" value="QMW76784.1"/>
    <property type="molecule type" value="Genomic_DNA"/>
</dbReference>
<dbReference type="InterPro" id="IPR001789">
    <property type="entry name" value="Sig_transdc_resp-reg_receiver"/>
</dbReference>
<dbReference type="SUPFAM" id="SSF52172">
    <property type="entry name" value="CheY-like"/>
    <property type="match status" value="1"/>
</dbReference>
<keyword evidence="5 9" id="KW-0238">DNA-binding</keyword>
<reference evidence="12 13" key="1">
    <citation type="submission" date="2019-04" db="EMBL/GenBank/DDBJ databases">
        <authorList>
            <person name="Schori C."/>
            <person name="Ahrens C."/>
        </authorList>
    </citation>
    <scope>NUCLEOTIDE SEQUENCE [LARGE SCALE GENOMIC DNA]</scope>
    <source>
        <strain evidence="12 13">DSM 2950</strain>
    </source>
</reference>
<keyword evidence="6" id="KW-0804">Transcription</keyword>
<evidence type="ECO:0000313" key="13">
    <source>
        <dbReference type="Proteomes" id="UP000515789"/>
    </source>
</evidence>
<evidence type="ECO:0000259" key="10">
    <source>
        <dbReference type="PROSITE" id="PS50110"/>
    </source>
</evidence>
<comment type="function">
    <text evidence="7">May play the central regulatory role in sporulation. It may be an element of the effector pathway responsible for the activation of sporulation genes in response to nutritional stress. Spo0A may act in concert with spo0H (a sigma factor) to control the expression of some genes that are critical to the sporulation process.</text>
</comment>
<keyword evidence="3" id="KW-0902">Two-component regulatory system</keyword>
<dbReference type="GO" id="GO:0000156">
    <property type="term" value="F:phosphorelay response regulator activity"/>
    <property type="evidence" value="ECO:0007669"/>
    <property type="project" value="TreeGrafter"/>
</dbReference>
<evidence type="ECO:0000256" key="9">
    <source>
        <dbReference type="PROSITE-ProRule" id="PRU01091"/>
    </source>
</evidence>
<feature type="DNA-binding region" description="OmpR/PhoB-type" evidence="9">
    <location>
        <begin position="126"/>
        <end position="221"/>
    </location>
</feature>
<feature type="modified residue" description="4-aspartylphosphate" evidence="8">
    <location>
        <position position="56"/>
    </location>
</feature>
<proteinExistence type="predicted"/>
<dbReference type="GO" id="GO:0000976">
    <property type="term" value="F:transcription cis-regulatory region binding"/>
    <property type="evidence" value="ECO:0007669"/>
    <property type="project" value="TreeGrafter"/>
</dbReference>
<sequence length="223" mass="25566">MKSKILVVEDEAAINDLITISLETAGYEVCRFYDGSQAELFIDSTENRNCDLALLDIMIPGKNGFELLPHCSKKGIPVIFLTAKGEVGSKVKGLKDGAEDYIVKPFEILELLVRIEKVLERHQKNDDVIRIGDVTVYVKERKVMKGEEELILKPMEFDCLMLFIKNKNIALTREQILNELWGIQFEGETRTVDVHVARIRKKLGWQEMIRTVPRIGYRLEAEK</sequence>
<dbReference type="Gene3D" id="3.40.50.2300">
    <property type="match status" value="1"/>
</dbReference>
<evidence type="ECO:0000256" key="6">
    <source>
        <dbReference type="ARBA" id="ARBA00023163"/>
    </source>
</evidence>
<dbReference type="GO" id="GO:0032993">
    <property type="term" value="C:protein-DNA complex"/>
    <property type="evidence" value="ECO:0007669"/>
    <property type="project" value="TreeGrafter"/>
</dbReference>
<dbReference type="Pfam" id="PF00072">
    <property type="entry name" value="Response_reg"/>
    <property type="match status" value="1"/>
</dbReference>
<dbReference type="Pfam" id="PF00486">
    <property type="entry name" value="Trans_reg_C"/>
    <property type="match status" value="1"/>
</dbReference>
<accession>A0A7G5MQ91</accession>
<gene>
    <name evidence="12" type="ORF">E5259_03775</name>
</gene>
<evidence type="ECO:0000256" key="7">
    <source>
        <dbReference type="ARBA" id="ARBA00024867"/>
    </source>
</evidence>
<dbReference type="GeneID" id="75052514"/>
<dbReference type="GO" id="GO:0006355">
    <property type="term" value="P:regulation of DNA-templated transcription"/>
    <property type="evidence" value="ECO:0007669"/>
    <property type="project" value="InterPro"/>
</dbReference>
<dbReference type="InterPro" id="IPR039420">
    <property type="entry name" value="WalR-like"/>
</dbReference>
<dbReference type="CDD" id="cd00383">
    <property type="entry name" value="trans_reg_C"/>
    <property type="match status" value="1"/>
</dbReference>
<feature type="domain" description="Response regulatory" evidence="10">
    <location>
        <begin position="4"/>
        <end position="119"/>
    </location>
</feature>
<dbReference type="InterPro" id="IPR001867">
    <property type="entry name" value="OmpR/PhoB-type_DNA-bd"/>
</dbReference>
<protein>
    <recommendedName>
        <fullName evidence="1">Stage 0 sporulation protein A homolog</fullName>
    </recommendedName>
</protein>
<dbReference type="PROSITE" id="PS50110">
    <property type="entry name" value="RESPONSE_REGULATORY"/>
    <property type="match status" value="1"/>
</dbReference>
<keyword evidence="2 8" id="KW-0597">Phosphoprotein</keyword>
<dbReference type="InterPro" id="IPR036388">
    <property type="entry name" value="WH-like_DNA-bd_sf"/>
</dbReference>
<organism evidence="12 13">
    <name type="scientific">Blautia producta</name>
    <dbReference type="NCBI Taxonomy" id="33035"/>
    <lineage>
        <taxon>Bacteria</taxon>
        <taxon>Bacillati</taxon>
        <taxon>Bacillota</taxon>
        <taxon>Clostridia</taxon>
        <taxon>Lachnospirales</taxon>
        <taxon>Lachnospiraceae</taxon>
        <taxon>Blautia</taxon>
    </lineage>
</organism>
<dbReference type="RefSeq" id="WP_018593134.1">
    <property type="nucleotide sequence ID" value="NZ_AP031416.1"/>
</dbReference>
<dbReference type="SMART" id="SM00862">
    <property type="entry name" value="Trans_reg_C"/>
    <property type="match status" value="1"/>
</dbReference>
<dbReference type="PANTHER" id="PTHR48111">
    <property type="entry name" value="REGULATOR OF RPOS"/>
    <property type="match status" value="1"/>
</dbReference>
<dbReference type="AlphaFoldDB" id="A0A7G5MQ91"/>
<dbReference type="Proteomes" id="UP000515789">
    <property type="component" value="Chromosome"/>
</dbReference>
<dbReference type="PROSITE" id="PS51755">
    <property type="entry name" value="OMPR_PHOB"/>
    <property type="match status" value="1"/>
</dbReference>
<dbReference type="SMART" id="SM00448">
    <property type="entry name" value="REC"/>
    <property type="match status" value="1"/>
</dbReference>
<evidence type="ECO:0000259" key="11">
    <source>
        <dbReference type="PROSITE" id="PS51755"/>
    </source>
</evidence>